<reference evidence="1 2" key="2">
    <citation type="journal article" date="2022" name="Mol. Ecol. Resour.">
        <title>The genomes of chicory, endive, great burdock and yacon provide insights into Asteraceae paleo-polyploidization history and plant inulin production.</title>
        <authorList>
            <person name="Fan W."/>
            <person name="Wang S."/>
            <person name="Wang H."/>
            <person name="Wang A."/>
            <person name="Jiang F."/>
            <person name="Liu H."/>
            <person name="Zhao H."/>
            <person name="Xu D."/>
            <person name="Zhang Y."/>
        </authorList>
    </citation>
    <scope>NUCLEOTIDE SEQUENCE [LARGE SCALE GENOMIC DNA]</scope>
    <source>
        <strain evidence="2">cv. Yunnan</strain>
        <tissue evidence="1">Leaves</tissue>
    </source>
</reference>
<proteinExistence type="predicted"/>
<keyword evidence="2" id="KW-1185">Reference proteome</keyword>
<reference evidence="2" key="1">
    <citation type="journal article" date="2022" name="Mol. Ecol. Resour.">
        <title>The genomes of chicory, endive, great burdock and yacon provide insights into Asteraceae palaeo-polyploidization history and plant inulin production.</title>
        <authorList>
            <person name="Fan W."/>
            <person name="Wang S."/>
            <person name="Wang H."/>
            <person name="Wang A."/>
            <person name="Jiang F."/>
            <person name="Liu H."/>
            <person name="Zhao H."/>
            <person name="Xu D."/>
            <person name="Zhang Y."/>
        </authorList>
    </citation>
    <scope>NUCLEOTIDE SEQUENCE [LARGE SCALE GENOMIC DNA]</scope>
    <source>
        <strain evidence="2">cv. Yunnan</strain>
    </source>
</reference>
<gene>
    <name evidence="1" type="ORF">L1987_20211</name>
</gene>
<accession>A0ACB9IT89</accession>
<evidence type="ECO:0000313" key="1">
    <source>
        <dbReference type="EMBL" id="KAI3810590.1"/>
    </source>
</evidence>
<dbReference type="EMBL" id="CM042024">
    <property type="protein sequence ID" value="KAI3810590.1"/>
    <property type="molecule type" value="Genomic_DNA"/>
</dbReference>
<dbReference type="Proteomes" id="UP001056120">
    <property type="component" value="Linkage Group LG07"/>
</dbReference>
<comment type="caution">
    <text evidence="1">The sequence shown here is derived from an EMBL/GenBank/DDBJ whole genome shotgun (WGS) entry which is preliminary data.</text>
</comment>
<evidence type="ECO:0000313" key="2">
    <source>
        <dbReference type="Proteomes" id="UP001056120"/>
    </source>
</evidence>
<name>A0ACB9IT89_9ASTR</name>
<organism evidence="1 2">
    <name type="scientific">Smallanthus sonchifolius</name>
    <dbReference type="NCBI Taxonomy" id="185202"/>
    <lineage>
        <taxon>Eukaryota</taxon>
        <taxon>Viridiplantae</taxon>
        <taxon>Streptophyta</taxon>
        <taxon>Embryophyta</taxon>
        <taxon>Tracheophyta</taxon>
        <taxon>Spermatophyta</taxon>
        <taxon>Magnoliopsida</taxon>
        <taxon>eudicotyledons</taxon>
        <taxon>Gunneridae</taxon>
        <taxon>Pentapetalae</taxon>
        <taxon>asterids</taxon>
        <taxon>campanulids</taxon>
        <taxon>Asterales</taxon>
        <taxon>Asteraceae</taxon>
        <taxon>Asteroideae</taxon>
        <taxon>Heliantheae alliance</taxon>
        <taxon>Millerieae</taxon>
        <taxon>Smallanthus</taxon>
    </lineage>
</organism>
<protein>
    <submittedName>
        <fullName evidence="1">Uncharacterized protein</fullName>
    </submittedName>
</protein>
<sequence>MIRSEARGGENDTSRTQPTDARPPPSAESGSRQESREIHLRRKMMSKGKVIVQEFESERPRKKQRIRQEGLDEDILNMLSEASRNESSIMRSQIMALKEREENREKEVTKHRGMVLNQNRVIDALKKTVEKLSGIVTESALEVVDEGKQGGNDDDDDDDEGDDNPDKVEPKCKDDKGQGDDGGSGAGGISGGGGASEGSGASGDGKSGDGGRTGDSECDKERNPGGGDASGSGKGIVESYYSDLDGSYYDDMDEDEVIFDGATSKPDIRKFATLDIINPSNHPGANDLEALITNQCERGEAVIKTLDGEFIRVFDPMDMFMFDTSDLHTLFTHPIGVGAGNATKDETKLYMRVMTRALKMRKQQLELKEKLGDA</sequence>